<sequence length="213" mass="23387">MQAIIIGATGAVGRDLLTTLLRDARYDSVITFTRREVGIDNAKLRSYIVDFEKPEGWHDLVRGDVLFSALGTSKKQAGSQAAQYHVDHDYQMMFARFAKENGVPRLVLVSSVGADTHARFFYLRLKGEIEEEMKTLQFEGLTILAPPALIRPHAKRPLETISVRVLQALNTLGLARNMAPMPTSVVAACMAAKGADGFRGTRRISGQAIRAAC</sequence>
<evidence type="ECO:0000259" key="1">
    <source>
        <dbReference type="Pfam" id="PF13460"/>
    </source>
</evidence>
<comment type="caution">
    <text evidence="2">The sequence shown here is derived from an EMBL/GenBank/DDBJ whole genome shotgun (WGS) entry which is preliminary data.</text>
</comment>
<dbReference type="Pfam" id="PF13460">
    <property type="entry name" value="NAD_binding_10"/>
    <property type="match status" value="1"/>
</dbReference>
<name>A0A848B4I4_9FIRM</name>
<accession>A0A848B4I4</accession>
<keyword evidence="3" id="KW-1185">Reference proteome</keyword>
<dbReference type="PANTHER" id="PTHR14097:SF7">
    <property type="entry name" value="OXIDOREDUCTASE HTATIP2"/>
    <property type="match status" value="1"/>
</dbReference>
<dbReference type="EMBL" id="JABAFA010000001">
    <property type="protein sequence ID" value="NMD98058.1"/>
    <property type="molecule type" value="Genomic_DNA"/>
</dbReference>
<evidence type="ECO:0000313" key="3">
    <source>
        <dbReference type="Proteomes" id="UP000543804"/>
    </source>
</evidence>
<dbReference type="Gene3D" id="3.40.50.720">
    <property type="entry name" value="NAD(P)-binding Rossmann-like Domain"/>
    <property type="match status" value="1"/>
</dbReference>
<feature type="domain" description="NAD(P)-binding" evidence="1">
    <location>
        <begin position="7"/>
        <end position="131"/>
    </location>
</feature>
<proteinExistence type="predicted"/>
<dbReference type="PANTHER" id="PTHR14097">
    <property type="entry name" value="OXIDOREDUCTASE HTATIP2"/>
    <property type="match status" value="1"/>
</dbReference>
<protein>
    <submittedName>
        <fullName evidence="2">NAD(P)H-binding protein</fullName>
    </submittedName>
</protein>
<gene>
    <name evidence="2" type="ORF">HF878_00970</name>
</gene>
<dbReference type="Proteomes" id="UP000543804">
    <property type="component" value="Unassembled WGS sequence"/>
</dbReference>
<dbReference type="AlphaFoldDB" id="A0A848B4I4"/>
<dbReference type="GO" id="GO:0051170">
    <property type="term" value="P:import into nucleus"/>
    <property type="evidence" value="ECO:0007669"/>
    <property type="project" value="TreeGrafter"/>
</dbReference>
<dbReference type="InterPro" id="IPR036291">
    <property type="entry name" value="NAD(P)-bd_dom_sf"/>
</dbReference>
<evidence type="ECO:0000313" key="2">
    <source>
        <dbReference type="EMBL" id="NMD98058.1"/>
    </source>
</evidence>
<dbReference type="GO" id="GO:0005737">
    <property type="term" value="C:cytoplasm"/>
    <property type="evidence" value="ECO:0007669"/>
    <property type="project" value="TreeGrafter"/>
</dbReference>
<organism evidence="2 3">
    <name type="scientific">Selenomonas bovis</name>
    <dbReference type="NCBI Taxonomy" id="416586"/>
    <lineage>
        <taxon>Bacteria</taxon>
        <taxon>Bacillati</taxon>
        <taxon>Bacillota</taxon>
        <taxon>Negativicutes</taxon>
        <taxon>Selenomonadales</taxon>
        <taxon>Selenomonadaceae</taxon>
        <taxon>Selenomonas</taxon>
    </lineage>
</organism>
<dbReference type="InterPro" id="IPR016040">
    <property type="entry name" value="NAD(P)-bd_dom"/>
</dbReference>
<dbReference type="RefSeq" id="WP_164175920.1">
    <property type="nucleotide sequence ID" value="NZ_JABAFA010000001.1"/>
</dbReference>
<dbReference type="SUPFAM" id="SSF51735">
    <property type="entry name" value="NAD(P)-binding Rossmann-fold domains"/>
    <property type="match status" value="1"/>
</dbReference>
<reference evidence="2 3" key="1">
    <citation type="submission" date="2020-04" db="EMBL/GenBank/DDBJ databases">
        <authorList>
            <person name="Hitch T.C.A."/>
            <person name="Wylensek D."/>
            <person name="Clavel T."/>
        </authorList>
    </citation>
    <scope>NUCLEOTIDE SEQUENCE [LARGE SCALE GENOMIC DNA]</scope>
    <source>
        <strain evidence="2 3">PG-130-P53-12</strain>
    </source>
</reference>